<dbReference type="Proteomes" id="UP000011083">
    <property type="component" value="Unassembled WGS sequence"/>
</dbReference>
<sequence length="209" mass="23193">MRKDTTILAVHPETGALQFAAVKGKDIFLNESEAVAYLKANYQLKNATDMTLPGGHGVFTIMEAKWMKMDLNYLGSPNKVEARNMEVMQDFPLEGLHFYCDTFDITRPYPSPYPVDQEGLRMWCVVMLQGVALTKTIPVASHKPALHLGVLTRKSTINAGTRYYARGLNKAGGPGNESECELLMWTTTAHSDLVCTLFPLGYCTVVPDQ</sequence>
<dbReference type="InterPro" id="IPR002013">
    <property type="entry name" value="SAC_dom"/>
</dbReference>
<dbReference type="KEGG" id="acan:ACA1_353630"/>
<dbReference type="GO" id="GO:0016791">
    <property type="term" value="F:phosphatase activity"/>
    <property type="evidence" value="ECO:0007669"/>
    <property type="project" value="InterPro"/>
</dbReference>
<protein>
    <submittedName>
        <fullName evidence="2">SAC domain containing protein 9, putative</fullName>
    </submittedName>
</protein>
<dbReference type="OrthoDB" id="19017at2759"/>
<dbReference type="Pfam" id="PF02383">
    <property type="entry name" value="Syja_N"/>
    <property type="match status" value="1"/>
</dbReference>
<dbReference type="VEuPathDB" id="AmoebaDB:ACA1_353630"/>
<reference evidence="2 3" key="1">
    <citation type="journal article" date="2013" name="Genome Biol.">
        <title>Genome of Acanthamoeba castellanii highlights extensive lateral gene transfer and early evolution of tyrosine kinase signaling.</title>
        <authorList>
            <person name="Clarke M."/>
            <person name="Lohan A.J."/>
            <person name="Liu B."/>
            <person name="Lagkouvardos I."/>
            <person name="Roy S."/>
            <person name="Zafar N."/>
            <person name="Bertelli C."/>
            <person name="Schilde C."/>
            <person name="Kianianmomeni A."/>
            <person name="Burglin T.R."/>
            <person name="Frech C."/>
            <person name="Turcotte B."/>
            <person name="Kopec K.O."/>
            <person name="Synnott J.M."/>
            <person name="Choo C."/>
            <person name="Paponov I."/>
            <person name="Finkler A."/>
            <person name="Soon Heng Tan C."/>
            <person name="Hutchins A.P."/>
            <person name="Weinmeier T."/>
            <person name="Rattei T."/>
            <person name="Chu J.S."/>
            <person name="Gimenez G."/>
            <person name="Irimia M."/>
            <person name="Rigden D.J."/>
            <person name="Fitzpatrick D.A."/>
            <person name="Lorenzo-Morales J."/>
            <person name="Bateman A."/>
            <person name="Chiu C.H."/>
            <person name="Tang P."/>
            <person name="Hegemann P."/>
            <person name="Fromm H."/>
            <person name="Raoult D."/>
            <person name="Greub G."/>
            <person name="Miranda-Saavedra D."/>
            <person name="Chen N."/>
            <person name="Nash P."/>
            <person name="Ginger M.L."/>
            <person name="Horn M."/>
            <person name="Schaap P."/>
            <person name="Caler L."/>
            <person name="Loftus B."/>
        </authorList>
    </citation>
    <scope>NUCLEOTIDE SEQUENCE [LARGE SCALE GENOMIC DNA]</scope>
    <source>
        <strain evidence="2 3">Neff</strain>
    </source>
</reference>
<dbReference type="PROSITE" id="PS50275">
    <property type="entry name" value="SAC"/>
    <property type="match status" value="1"/>
</dbReference>
<proteinExistence type="predicted"/>
<evidence type="ECO:0000259" key="1">
    <source>
        <dbReference type="PROSITE" id="PS50275"/>
    </source>
</evidence>
<feature type="domain" description="SAC" evidence="1">
    <location>
        <begin position="123"/>
        <end position="184"/>
    </location>
</feature>
<dbReference type="GeneID" id="14912516"/>
<name>L8GG35_ACACF</name>
<dbReference type="PANTHER" id="PTHR46817">
    <property type="entry name" value="PHOSPHOINOSITIDE PHOSPHATASE SAC9-RELATED"/>
    <property type="match status" value="1"/>
</dbReference>
<dbReference type="RefSeq" id="XP_004334053.1">
    <property type="nucleotide sequence ID" value="XM_004334005.1"/>
</dbReference>
<dbReference type="EMBL" id="KB008136">
    <property type="protein sequence ID" value="ELR12040.1"/>
    <property type="molecule type" value="Genomic_DNA"/>
</dbReference>
<dbReference type="AlphaFoldDB" id="L8GG35"/>
<gene>
    <name evidence="2" type="ORF">ACA1_353630</name>
</gene>
<dbReference type="PANTHER" id="PTHR46817:SF1">
    <property type="entry name" value="SAC DOMAIN-CONTAINING PROTEIN"/>
    <property type="match status" value="1"/>
</dbReference>
<accession>L8GG35</accession>
<organism evidence="2 3">
    <name type="scientific">Acanthamoeba castellanii (strain ATCC 30010 / Neff)</name>
    <dbReference type="NCBI Taxonomy" id="1257118"/>
    <lineage>
        <taxon>Eukaryota</taxon>
        <taxon>Amoebozoa</taxon>
        <taxon>Discosea</taxon>
        <taxon>Longamoebia</taxon>
        <taxon>Centramoebida</taxon>
        <taxon>Acanthamoebidae</taxon>
        <taxon>Acanthamoeba</taxon>
    </lineage>
</organism>
<evidence type="ECO:0000313" key="3">
    <source>
        <dbReference type="Proteomes" id="UP000011083"/>
    </source>
</evidence>
<evidence type="ECO:0000313" key="2">
    <source>
        <dbReference type="EMBL" id="ELR12040.1"/>
    </source>
</evidence>
<keyword evidence="3" id="KW-1185">Reference proteome</keyword>
<dbReference type="STRING" id="1257118.L8GG35"/>